<feature type="transmembrane region" description="Helical" evidence="2">
    <location>
        <begin position="34"/>
        <end position="58"/>
    </location>
</feature>
<reference evidence="4" key="1">
    <citation type="journal article" date="2019" name="Int. J. Syst. Evol. Microbiol.">
        <title>The Global Catalogue of Microorganisms (GCM) 10K type strain sequencing project: providing services to taxonomists for standard genome sequencing and annotation.</title>
        <authorList>
            <consortium name="The Broad Institute Genomics Platform"/>
            <consortium name="The Broad Institute Genome Sequencing Center for Infectious Disease"/>
            <person name="Wu L."/>
            <person name="Ma J."/>
        </authorList>
    </citation>
    <scope>NUCLEOTIDE SEQUENCE [LARGE SCALE GENOMIC DNA]</scope>
    <source>
        <strain evidence="4">JCM 12140</strain>
    </source>
</reference>
<evidence type="ECO:0000256" key="2">
    <source>
        <dbReference type="SAM" id="Phobius"/>
    </source>
</evidence>
<sequence>MTRAGDDGPSGPAAASASAAGREARPGLRGGRRVADVVTTVVVLLLGAVTTIVAGRGIQFMALSFGSCNAPGNRCDEGLGSTVVTLGPVVVALVFLVTLVLCLFRLARRRLSWPVAFLGLGVLVLVFVVARLLAGEAVSIGI</sequence>
<evidence type="ECO:0000313" key="3">
    <source>
        <dbReference type="EMBL" id="GAA1494967.1"/>
    </source>
</evidence>
<feature type="transmembrane region" description="Helical" evidence="2">
    <location>
        <begin position="78"/>
        <end position="104"/>
    </location>
</feature>
<feature type="compositionally biased region" description="Low complexity" evidence="1">
    <location>
        <begin position="7"/>
        <end position="21"/>
    </location>
</feature>
<feature type="region of interest" description="Disordered" evidence="1">
    <location>
        <begin position="1"/>
        <end position="27"/>
    </location>
</feature>
<keyword evidence="2" id="KW-0812">Transmembrane</keyword>
<gene>
    <name evidence="3" type="ORF">GCM10009627_33130</name>
</gene>
<organism evidence="3 4">
    <name type="scientific">Curtobacterium herbarum</name>
    <dbReference type="NCBI Taxonomy" id="150122"/>
    <lineage>
        <taxon>Bacteria</taxon>
        <taxon>Bacillati</taxon>
        <taxon>Actinomycetota</taxon>
        <taxon>Actinomycetes</taxon>
        <taxon>Micrococcales</taxon>
        <taxon>Microbacteriaceae</taxon>
        <taxon>Curtobacterium</taxon>
    </lineage>
</organism>
<evidence type="ECO:0000313" key="4">
    <source>
        <dbReference type="Proteomes" id="UP001501742"/>
    </source>
</evidence>
<keyword evidence="2" id="KW-0472">Membrane</keyword>
<evidence type="ECO:0000256" key="1">
    <source>
        <dbReference type="SAM" id="MobiDB-lite"/>
    </source>
</evidence>
<proteinExistence type="predicted"/>
<accession>A0ABP4K7B4</accession>
<dbReference type="EMBL" id="BAAAJX010000020">
    <property type="protein sequence ID" value="GAA1494967.1"/>
    <property type="molecule type" value="Genomic_DNA"/>
</dbReference>
<dbReference type="Pfam" id="PF19779">
    <property type="entry name" value="DUF6264"/>
    <property type="match status" value="1"/>
</dbReference>
<keyword evidence="4" id="KW-1185">Reference proteome</keyword>
<feature type="transmembrane region" description="Helical" evidence="2">
    <location>
        <begin position="111"/>
        <end position="134"/>
    </location>
</feature>
<dbReference type="InterPro" id="IPR046231">
    <property type="entry name" value="DUF6264"/>
</dbReference>
<dbReference type="Proteomes" id="UP001501742">
    <property type="component" value="Unassembled WGS sequence"/>
</dbReference>
<keyword evidence="2" id="KW-1133">Transmembrane helix</keyword>
<name>A0ABP4K7B4_9MICO</name>
<evidence type="ECO:0008006" key="5">
    <source>
        <dbReference type="Google" id="ProtNLM"/>
    </source>
</evidence>
<protein>
    <recommendedName>
        <fullName evidence="5">Integral membrane protein</fullName>
    </recommendedName>
</protein>
<comment type="caution">
    <text evidence="3">The sequence shown here is derived from an EMBL/GenBank/DDBJ whole genome shotgun (WGS) entry which is preliminary data.</text>
</comment>
<dbReference type="RefSeq" id="WP_204608227.1">
    <property type="nucleotide sequence ID" value="NZ_BAAAJX010000020.1"/>
</dbReference>